<keyword evidence="2" id="KW-1185">Reference proteome</keyword>
<name>A0ABS6RUR0_9BACT</name>
<sequence>MNKVIGLMAIATAIGLFALSRRNQKPKNVIDPTINTYQDREQYIPQQKSDVLDPMSMNATNIPIINSTPVNIEQGAPVSLYKSPRLS</sequence>
<gene>
    <name evidence="1" type="ORF">HWQ67_02070</name>
</gene>
<dbReference type="Proteomes" id="UP001196980">
    <property type="component" value="Unassembled WGS sequence"/>
</dbReference>
<comment type="caution">
    <text evidence="1">The sequence shown here is derived from an EMBL/GenBank/DDBJ whole genome shotgun (WGS) entry which is preliminary data.</text>
</comment>
<organism evidence="1 2">
    <name type="scientific">Candidatus Magnetobacterium casense</name>
    <dbReference type="NCBI Taxonomy" id="1455061"/>
    <lineage>
        <taxon>Bacteria</taxon>
        <taxon>Pseudomonadati</taxon>
        <taxon>Nitrospirota</taxon>
        <taxon>Thermodesulfovibrionia</taxon>
        <taxon>Thermodesulfovibrionales</taxon>
        <taxon>Candidatus Magnetobacteriaceae</taxon>
        <taxon>Candidatus Magnetobacterium</taxon>
    </lineage>
</organism>
<evidence type="ECO:0008006" key="3">
    <source>
        <dbReference type="Google" id="ProtNLM"/>
    </source>
</evidence>
<proteinExistence type="predicted"/>
<protein>
    <recommendedName>
        <fullName evidence="3">Secreted protein</fullName>
    </recommendedName>
</protein>
<dbReference type="EMBL" id="JABXWD010000019">
    <property type="protein sequence ID" value="MBV6340362.1"/>
    <property type="molecule type" value="Genomic_DNA"/>
</dbReference>
<accession>A0ABS6RUR0</accession>
<evidence type="ECO:0000313" key="1">
    <source>
        <dbReference type="EMBL" id="MBV6340362.1"/>
    </source>
</evidence>
<evidence type="ECO:0000313" key="2">
    <source>
        <dbReference type="Proteomes" id="UP001196980"/>
    </source>
</evidence>
<reference evidence="1 2" key="1">
    <citation type="journal article" date="2020" name="J Geophys Res Biogeosci">
        <title>Magnetotaxis as an Adaptation to Enable Bacterial Shuttling of Microbial Sulfur and Sulfur Cycling Across Aquatic Oxic#Anoxic Interfaces.</title>
        <authorList>
            <person name="Li J."/>
            <person name="Liu P."/>
            <person name="Wang J."/>
            <person name="Roberts A.P."/>
            <person name="Pan Y."/>
        </authorList>
    </citation>
    <scope>NUCLEOTIDE SEQUENCE [LARGE SCALE GENOMIC DNA]</scope>
    <source>
        <strain evidence="1 2">MYR-1_YQ</strain>
    </source>
</reference>
<dbReference type="RefSeq" id="WP_218250982.1">
    <property type="nucleotide sequence ID" value="NZ_JABXWD010000019.1"/>
</dbReference>